<reference evidence="8" key="1">
    <citation type="submission" date="2025-08" db="UniProtKB">
        <authorList>
            <consortium name="Ensembl"/>
        </authorList>
    </citation>
    <scope>IDENTIFICATION</scope>
</reference>
<keyword evidence="2" id="KW-0963">Cytoplasm</keyword>
<keyword evidence="3" id="KW-0399">Innate immunity</keyword>
<organism evidence="8 9">
    <name type="scientific">Dromaius novaehollandiae</name>
    <name type="common">Emu</name>
    <dbReference type="NCBI Taxonomy" id="8790"/>
    <lineage>
        <taxon>Eukaryota</taxon>
        <taxon>Metazoa</taxon>
        <taxon>Chordata</taxon>
        <taxon>Craniata</taxon>
        <taxon>Vertebrata</taxon>
        <taxon>Euteleostomi</taxon>
        <taxon>Archelosauria</taxon>
        <taxon>Archosauria</taxon>
        <taxon>Dinosauria</taxon>
        <taxon>Saurischia</taxon>
        <taxon>Theropoda</taxon>
        <taxon>Coelurosauria</taxon>
        <taxon>Aves</taxon>
        <taxon>Palaeognathae</taxon>
        <taxon>Casuariiformes</taxon>
        <taxon>Dromaiidae</taxon>
        <taxon>Dromaius</taxon>
    </lineage>
</organism>
<sequence length="197" mass="22364">MVEEPNLGSCPLPGDIAPSRAGADAPRASLWLPGLWRSRPGRRRSRGKRSPSQGREVAWEAGCSCRTELPVEVRLLRPHGLQRPVEHVGLEIPRWAPAPAWPPTPNASLLASAEKHFVDLHQVELIECVVKVKGVLDLLLGDVLDFEQYQRILAEKTSHSRMRELFKLMLSWTRQCKDRLYEALKKQHPHLIEDLEK</sequence>
<feature type="region of interest" description="Disordered" evidence="6">
    <location>
        <begin position="1"/>
        <end position="25"/>
    </location>
</feature>
<accession>A0A8C4JRJ0</accession>
<reference evidence="8" key="2">
    <citation type="submission" date="2025-09" db="UniProtKB">
        <authorList>
            <consortium name="Ensembl"/>
        </authorList>
    </citation>
    <scope>IDENTIFICATION</scope>
</reference>
<feature type="domain" description="CARD" evidence="7">
    <location>
        <begin position="110"/>
        <end position="197"/>
    </location>
</feature>
<dbReference type="SUPFAM" id="SSF47986">
    <property type="entry name" value="DEATH domain"/>
    <property type="match status" value="1"/>
</dbReference>
<dbReference type="GO" id="GO:0042981">
    <property type="term" value="P:regulation of apoptotic process"/>
    <property type="evidence" value="ECO:0007669"/>
    <property type="project" value="InterPro"/>
</dbReference>
<dbReference type="Gene3D" id="1.10.533.10">
    <property type="entry name" value="Death Domain, Fas"/>
    <property type="match status" value="1"/>
</dbReference>
<dbReference type="AlphaFoldDB" id="A0A8C4JRJ0"/>
<evidence type="ECO:0000256" key="1">
    <source>
        <dbReference type="ARBA" id="ARBA00004514"/>
    </source>
</evidence>
<keyword evidence="5" id="KW-0395">Inflammatory response</keyword>
<evidence type="ECO:0000259" key="7">
    <source>
        <dbReference type="PROSITE" id="PS50209"/>
    </source>
</evidence>
<dbReference type="InterPro" id="IPR001315">
    <property type="entry name" value="CARD"/>
</dbReference>
<dbReference type="GO" id="GO:0045087">
    <property type="term" value="P:innate immune response"/>
    <property type="evidence" value="ECO:0007669"/>
    <property type="project" value="UniProtKB-KW"/>
</dbReference>
<protein>
    <recommendedName>
        <fullName evidence="7">CARD domain-containing protein</fullName>
    </recommendedName>
</protein>
<dbReference type="PROSITE" id="PS50209">
    <property type="entry name" value="CARD"/>
    <property type="match status" value="1"/>
</dbReference>
<comment type="subcellular location">
    <subcellularLocation>
        <location evidence="1">Cytoplasm</location>
        <location evidence="1">Cytosol</location>
    </subcellularLocation>
</comment>
<dbReference type="InterPro" id="IPR051249">
    <property type="entry name" value="NLRP_Inflammasome"/>
</dbReference>
<evidence type="ECO:0000313" key="9">
    <source>
        <dbReference type="Proteomes" id="UP000694423"/>
    </source>
</evidence>
<evidence type="ECO:0000256" key="2">
    <source>
        <dbReference type="ARBA" id="ARBA00022490"/>
    </source>
</evidence>
<evidence type="ECO:0000256" key="6">
    <source>
        <dbReference type="SAM" id="MobiDB-lite"/>
    </source>
</evidence>
<evidence type="ECO:0000256" key="5">
    <source>
        <dbReference type="ARBA" id="ARBA00023198"/>
    </source>
</evidence>
<keyword evidence="4" id="KW-0391">Immunity</keyword>
<evidence type="ECO:0000256" key="4">
    <source>
        <dbReference type="ARBA" id="ARBA00022859"/>
    </source>
</evidence>
<dbReference type="PANTHER" id="PTHR46985">
    <property type="entry name" value="NACHT, LRR AND PYD DOMAINS-CONTAINING PROTEIN 1"/>
    <property type="match status" value="1"/>
</dbReference>
<proteinExistence type="predicted"/>
<dbReference type="Proteomes" id="UP000694423">
    <property type="component" value="Unplaced"/>
</dbReference>
<dbReference type="CDD" id="cd08330">
    <property type="entry name" value="CARD_ASC_NALP1"/>
    <property type="match status" value="1"/>
</dbReference>
<evidence type="ECO:0000313" key="8">
    <source>
        <dbReference type="Ensembl" id="ENSDNVP00000012387.1"/>
    </source>
</evidence>
<dbReference type="InterPro" id="IPR033516">
    <property type="entry name" value="CARD8/ASC/NALP1_CARD"/>
</dbReference>
<dbReference type="InterPro" id="IPR011029">
    <property type="entry name" value="DEATH-like_dom_sf"/>
</dbReference>
<dbReference type="PANTHER" id="PTHR46985:SF2">
    <property type="entry name" value="APOPTOSIS-ASSOCIATED SPECK-LIKE PROTEIN CONTAINING A CARD"/>
    <property type="match status" value="1"/>
</dbReference>
<dbReference type="FunFam" id="1.10.533.10:FF:000013">
    <property type="entry name" value="Apoptosis-associated speck-like protein containing a CARD"/>
    <property type="match status" value="1"/>
</dbReference>
<dbReference type="GO" id="GO:0005829">
    <property type="term" value="C:cytosol"/>
    <property type="evidence" value="ECO:0007669"/>
    <property type="project" value="UniProtKB-SubCell"/>
</dbReference>
<dbReference type="GO" id="GO:0006954">
    <property type="term" value="P:inflammatory response"/>
    <property type="evidence" value="ECO:0007669"/>
    <property type="project" value="UniProtKB-KW"/>
</dbReference>
<dbReference type="Ensembl" id="ENSDNVT00000014922.1">
    <property type="protein sequence ID" value="ENSDNVP00000012387.1"/>
    <property type="gene ID" value="ENSDNVG00000008744.1"/>
</dbReference>
<dbReference type="Pfam" id="PF00619">
    <property type="entry name" value="CARD"/>
    <property type="match status" value="1"/>
</dbReference>
<name>A0A8C4JRJ0_DRONO</name>
<keyword evidence="9" id="KW-1185">Reference proteome</keyword>
<evidence type="ECO:0000256" key="3">
    <source>
        <dbReference type="ARBA" id="ARBA00022588"/>
    </source>
</evidence>